<dbReference type="InterPro" id="IPR036188">
    <property type="entry name" value="FAD/NAD-bd_sf"/>
</dbReference>
<evidence type="ECO:0000313" key="3">
    <source>
        <dbReference type="EMBL" id="ETS85578.1"/>
    </source>
</evidence>
<dbReference type="PRINTS" id="PR00411">
    <property type="entry name" value="PNDRDTASEI"/>
</dbReference>
<dbReference type="Pfam" id="PF13738">
    <property type="entry name" value="Pyr_redox_3"/>
    <property type="match status" value="1"/>
</dbReference>
<dbReference type="PANTHER" id="PTHR43539">
    <property type="entry name" value="FLAVIN-BINDING MONOOXYGENASE-LIKE PROTEIN (AFU_ORTHOLOGUE AFUA_4G09220)"/>
    <property type="match status" value="1"/>
</dbReference>
<dbReference type="GO" id="GO:0004497">
    <property type="term" value="F:monooxygenase activity"/>
    <property type="evidence" value="ECO:0007669"/>
    <property type="project" value="TreeGrafter"/>
</dbReference>
<dbReference type="HOGENOM" id="CLU_015676_1_0_1"/>
<protein>
    <recommendedName>
        <fullName evidence="2">Rhodanese domain-containing protein</fullName>
    </recommendedName>
</protein>
<dbReference type="eggNOG" id="KOG1399">
    <property type="taxonomic scope" value="Eukaryota"/>
</dbReference>
<dbReference type="Gene3D" id="3.50.50.60">
    <property type="entry name" value="FAD/NAD(P)-binding domain"/>
    <property type="match status" value="1"/>
</dbReference>
<dbReference type="InParanoid" id="W3XHL9"/>
<name>W3XHL9_PESFW</name>
<gene>
    <name evidence="3" type="ORF">PFICI_03603</name>
</gene>
<dbReference type="GeneID" id="19268616"/>
<dbReference type="InterPro" id="IPR050982">
    <property type="entry name" value="Auxin_biosynth/cation_transpt"/>
</dbReference>
<dbReference type="GO" id="GO:0050660">
    <property type="term" value="F:flavin adenine dinucleotide binding"/>
    <property type="evidence" value="ECO:0007669"/>
    <property type="project" value="TreeGrafter"/>
</dbReference>
<dbReference type="InterPro" id="IPR001763">
    <property type="entry name" value="Rhodanese-like_dom"/>
</dbReference>
<dbReference type="Proteomes" id="UP000030651">
    <property type="component" value="Unassembled WGS sequence"/>
</dbReference>
<evidence type="ECO:0000259" key="2">
    <source>
        <dbReference type="PROSITE" id="PS50206"/>
    </source>
</evidence>
<dbReference type="OrthoDB" id="74360at2759"/>
<keyword evidence="4" id="KW-1185">Reference proteome</keyword>
<evidence type="ECO:0000256" key="1">
    <source>
        <dbReference type="ARBA" id="ARBA00023002"/>
    </source>
</evidence>
<dbReference type="PROSITE" id="PS50206">
    <property type="entry name" value="RHODANESE_3"/>
    <property type="match status" value="1"/>
</dbReference>
<sequence>MGENVIDDAAQCTLKTLTDERVEPGSCNISPAKYPATIETDGLSLEDVAKDTLSKINAALENKDYASLANLFTDASFWRDHLCLTWDLRTLQGPAKILNVLQKECRVTKLSLDSALPHRAPQCAPLDTAGKVNTIMFFISVSTTVGEGRGLVRLTQSNGDWKVLTIYTSLKSLSGVDEPRGRNRPYGKERGVRGAESKNWFEKRIAEKNFEEDDPTVLIIGSGQGGLTAAARLKMVGIKSLMIDRNARVGDNWRKRYQSLVLHDPVWFDHLPYINFPDTWPIFTPKDKLADFFEAYVSLLELNVWTSTEMKSSSWDDSAKRWTVTVERQVGDKKETRTFHPRHIVQATGHSGMINFPTIKGVEQFQGRLCHSSQFTGAVPNSQGKRAVVIGSCNSGHDIAEDFYKAGYDVTMVQRSSTCVVSSETIVQTALQPLFSEDGPPVEDADIIMWGQVAAYHKSLSQELAVIQNERDKETLLGLQKAGFAVDSGPSRAGLLYKYYQRGGGYYIDVGASQLIIDGKIAIKHGQEVEEILKDGIKFADGSILPADEIIFATGYQNMRTQARAMFGDQVADKLKDVWGLDEEGEFRAMWRPSGHPGFWYMGGNLPLCRYFSQCLALQIKAYEIGLVSY</sequence>
<dbReference type="SUPFAM" id="SSF51905">
    <property type="entry name" value="FAD/NAD(P)-binding domain"/>
    <property type="match status" value="1"/>
</dbReference>
<dbReference type="EMBL" id="KI912110">
    <property type="protein sequence ID" value="ETS85578.1"/>
    <property type="molecule type" value="Genomic_DNA"/>
</dbReference>
<dbReference type="PANTHER" id="PTHR43539:SF68">
    <property type="entry name" value="FLAVIN-BINDING MONOOXYGENASE-LIKE PROTEIN (AFU_ORTHOLOGUE AFUA_4G09220)"/>
    <property type="match status" value="1"/>
</dbReference>
<feature type="domain" description="Rhodanese" evidence="2">
    <location>
        <begin position="201"/>
        <end position="262"/>
    </location>
</feature>
<dbReference type="OMA" id="MHEFQIP"/>
<dbReference type="AlphaFoldDB" id="W3XHL9"/>
<dbReference type="RefSeq" id="XP_007830375.1">
    <property type="nucleotide sequence ID" value="XM_007832184.1"/>
</dbReference>
<evidence type="ECO:0000313" key="4">
    <source>
        <dbReference type="Proteomes" id="UP000030651"/>
    </source>
</evidence>
<organism evidence="3 4">
    <name type="scientific">Pestalotiopsis fici (strain W106-1 / CGMCC3.15140)</name>
    <dbReference type="NCBI Taxonomy" id="1229662"/>
    <lineage>
        <taxon>Eukaryota</taxon>
        <taxon>Fungi</taxon>
        <taxon>Dikarya</taxon>
        <taxon>Ascomycota</taxon>
        <taxon>Pezizomycotina</taxon>
        <taxon>Sordariomycetes</taxon>
        <taxon>Xylariomycetidae</taxon>
        <taxon>Amphisphaeriales</taxon>
        <taxon>Sporocadaceae</taxon>
        <taxon>Pestalotiopsis</taxon>
    </lineage>
</organism>
<proteinExistence type="predicted"/>
<reference evidence="4" key="1">
    <citation type="journal article" date="2015" name="BMC Genomics">
        <title>Genomic and transcriptomic analysis of the endophytic fungus Pestalotiopsis fici reveals its lifestyle and high potential for synthesis of natural products.</title>
        <authorList>
            <person name="Wang X."/>
            <person name="Zhang X."/>
            <person name="Liu L."/>
            <person name="Xiang M."/>
            <person name="Wang W."/>
            <person name="Sun X."/>
            <person name="Che Y."/>
            <person name="Guo L."/>
            <person name="Liu G."/>
            <person name="Guo L."/>
            <person name="Wang C."/>
            <person name="Yin W.B."/>
            <person name="Stadler M."/>
            <person name="Zhang X."/>
            <person name="Liu X."/>
        </authorList>
    </citation>
    <scope>NUCLEOTIDE SEQUENCE [LARGE SCALE GENOMIC DNA]</scope>
    <source>
        <strain evidence="4">W106-1 / CGMCC3.15140</strain>
    </source>
</reference>
<accession>W3XHL9</accession>
<keyword evidence="1" id="KW-0560">Oxidoreductase</keyword>
<dbReference type="KEGG" id="pfy:PFICI_03603"/>